<dbReference type="InterPro" id="IPR013149">
    <property type="entry name" value="ADH-like_C"/>
</dbReference>
<dbReference type="InParanoid" id="A0A543B3W8"/>
<dbReference type="OrthoDB" id="241504at2"/>
<evidence type="ECO:0000259" key="6">
    <source>
        <dbReference type="Pfam" id="PF00107"/>
    </source>
</evidence>
<keyword evidence="3 5" id="KW-0862">Zinc</keyword>
<feature type="domain" description="Alcohol dehydrogenase-like N-terminal" evidence="7">
    <location>
        <begin position="25"/>
        <end position="148"/>
    </location>
</feature>
<dbReference type="Proteomes" id="UP000317043">
    <property type="component" value="Unassembled WGS sequence"/>
</dbReference>
<keyword evidence="9" id="KW-1185">Reference proteome</keyword>
<protein>
    <submittedName>
        <fullName evidence="8">Threonine dehydrogenase-like Zn-dependent dehydrogenase</fullName>
    </submittedName>
</protein>
<evidence type="ECO:0000259" key="7">
    <source>
        <dbReference type="Pfam" id="PF08240"/>
    </source>
</evidence>
<evidence type="ECO:0000256" key="1">
    <source>
        <dbReference type="ARBA" id="ARBA00001947"/>
    </source>
</evidence>
<dbReference type="AlphaFoldDB" id="A0A543B3W8"/>
<evidence type="ECO:0000256" key="5">
    <source>
        <dbReference type="RuleBase" id="RU361277"/>
    </source>
</evidence>
<dbReference type="Pfam" id="PF00107">
    <property type="entry name" value="ADH_zinc_N"/>
    <property type="match status" value="1"/>
</dbReference>
<dbReference type="PROSITE" id="PS00059">
    <property type="entry name" value="ADH_ZINC"/>
    <property type="match status" value="1"/>
</dbReference>
<evidence type="ECO:0000313" key="9">
    <source>
        <dbReference type="Proteomes" id="UP000317043"/>
    </source>
</evidence>
<dbReference type="EMBL" id="VFOW01000001">
    <property type="protein sequence ID" value="TQL79483.1"/>
    <property type="molecule type" value="Genomic_DNA"/>
</dbReference>
<dbReference type="SUPFAM" id="SSF51735">
    <property type="entry name" value="NAD(P)-binding Rossmann-fold domains"/>
    <property type="match status" value="1"/>
</dbReference>
<dbReference type="GO" id="GO:0008270">
    <property type="term" value="F:zinc ion binding"/>
    <property type="evidence" value="ECO:0007669"/>
    <property type="project" value="InterPro"/>
</dbReference>
<organism evidence="8 9">
    <name type="scientific">Stackebrandtia endophytica</name>
    <dbReference type="NCBI Taxonomy" id="1496996"/>
    <lineage>
        <taxon>Bacteria</taxon>
        <taxon>Bacillati</taxon>
        <taxon>Actinomycetota</taxon>
        <taxon>Actinomycetes</taxon>
        <taxon>Glycomycetales</taxon>
        <taxon>Glycomycetaceae</taxon>
        <taxon>Stackebrandtia</taxon>
    </lineage>
</organism>
<dbReference type="RefSeq" id="WP_142044825.1">
    <property type="nucleotide sequence ID" value="NZ_JBHTGS010000002.1"/>
</dbReference>
<sequence>MRAVAWQSARTVQVVDTADPVIREPTDAIIKVTATAICGSDLHLYDHGAAMRMRSGDIVGHEAMGEVIEVGNAVSRIGVSDRVVVPFNVACGQCADCRRGRYSQCRTTRDADAGTGGALLGYTRRYGGIPGGQAEYLRVPYAHFGPIPVGVDDPPGVLLLSDVLPAAWEAVDRAEIPDNGTLVVFGLGAVGQMCVTAALYRGAERVIAVDRVPERLAHARGNGAEPVDFSDIDDVPETIRDMTSGGADSVIDAVGMDADGSFAEALLQSVRVQTDRFTAFRQATASVRRGGTVSVIGVYSSDMLNFPLGELFDRQLTLRWGLANVRRWDQVLLGLLRDGDQLGANDIITHVDSLEDAPDAYERLKHHRDGVIKSVLDPGIDTSL</sequence>
<dbReference type="FunCoup" id="A0A543B3W8">
    <property type="interactions" value="104"/>
</dbReference>
<evidence type="ECO:0000256" key="3">
    <source>
        <dbReference type="ARBA" id="ARBA00022833"/>
    </source>
</evidence>
<dbReference type="SUPFAM" id="SSF50129">
    <property type="entry name" value="GroES-like"/>
    <property type="match status" value="1"/>
</dbReference>
<dbReference type="Gene3D" id="3.40.50.720">
    <property type="entry name" value="NAD(P)-binding Rossmann-like Domain"/>
    <property type="match status" value="1"/>
</dbReference>
<dbReference type="PANTHER" id="PTHR42813">
    <property type="entry name" value="ZINC-TYPE ALCOHOL DEHYDROGENASE-LIKE"/>
    <property type="match status" value="1"/>
</dbReference>
<dbReference type="Gene3D" id="3.90.180.10">
    <property type="entry name" value="Medium-chain alcohol dehydrogenases, catalytic domain"/>
    <property type="match status" value="1"/>
</dbReference>
<gene>
    <name evidence="8" type="ORF">FB566_5091</name>
</gene>
<comment type="cofactor">
    <cofactor evidence="1 5">
        <name>Zn(2+)</name>
        <dbReference type="ChEBI" id="CHEBI:29105"/>
    </cofactor>
</comment>
<dbReference type="InterPro" id="IPR002328">
    <property type="entry name" value="ADH_Zn_CS"/>
</dbReference>
<name>A0A543B3W8_9ACTN</name>
<feature type="domain" description="Alcohol dehydrogenase-like C-terminal" evidence="6">
    <location>
        <begin position="189"/>
        <end position="257"/>
    </location>
</feature>
<evidence type="ECO:0000256" key="4">
    <source>
        <dbReference type="ARBA" id="ARBA00023002"/>
    </source>
</evidence>
<comment type="caution">
    <text evidence="8">The sequence shown here is derived from an EMBL/GenBank/DDBJ whole genome shotgun (WGS) entry which is preliminary data.</text>
</comment>
<dbReference type="InterPro" id="IPR011032">
    <property type="entry name" value="GroES-like_sf"/>
</dbReference>
<keyword evidence="4" id="KW-0560">Oxidoreductase</keyword>
<accession>A0A543B3W8</accession>
<comment type="similarity">
    <text evidence="5">Belongs to the zinc-containing alcohol dehydrogenase family.</text>
</comment>
<dbReference type="GO" id="GO:0016491">
    <property type="term" value="F:oxidoreductase activity"/>
    <property type="evidence" value="ECO:0007669"/>
    <property type="project" value="UniProtKB-KW"/>
</dbReference>
<dbReference type="Pfam" id="PF08240">
    <property type="entry name" value="ADH_N"/>
    <property type="match status" value="1"/>
</dbReference>
<dbReference type="InterPro" id="IPR036291">
    <property type="entry name" value="NAD(P)-bd_dom_sf"/>
</dbReference>
<dbReference type="InterPro" id="IPR013154">
    <property type="entry name" value="ADH-like_N"/>
</dbReference>
<evidence type="ECO:0000256" key="2">
    <source>
        <dbReference type="ARBA" id="ARBA00022723"/>
    </source>
</evidence>
<keyword evidence="2 5" id="KW-0479">Metal-binding</keyword>
<reference evidence="8 9" key="1">
    <citation type="submission" date="2019-06" db="EMBL/GenBank/DDBJ databases">
        <title>Sequencing the genomes of 1000 actinobacteria strains.</title>
        <authorList>
            <person name="Klenk H.-P."/>
        </authorList>
    </citation>
    <scope>NUCLEOTIDE SEQUENCE [LARGE SCALE GENOMIC DNA]</scope>
    <source>
        <strain evidence="8 9">DSM 45928</strain>
    </source>
</reference>
<evidence type="ECO:0000313" key="8">
    <source>
        <dbReference type="EMBL" id="TQL79483.1"/>
    </source>
</evidence>
<proteinExistence type="inferred from homology"/>
<dbReference type="PANTHER" id="PTHR42813:SF2">
    <property type="entry name" value="DEHYDROGENASE, ZINC-CONTAINING, PUTATIVE (AFU_ORTHOLOGUE AFUA_2G02810)-RELATED"/>
    <property type="match status" value="1"/>
</dbReference>